<evidence type="ECO:0000256" key="3">
    <source>
        <dbReference type="ARBA" id="ARBA00012438"/>
    </source>
</evidence>
<dbReference type="FunFam" id="3.30.450.20:FF:000127">
    <property type="entry name" value="C4-dicarboxylate transport sensor protein"/>
    <property type="match status" value="1"/>
</dbReference>
<evidence type="ECO:0000256" key="16">
    <source>
        <dbReference type="SAM" id="Phobius"/>
    </source>
</evidence>
<dbReference type="GO" id="GO:0005524">
    <property type="term" value="F:ATP binding"/>
    <property type="evidence" value="ECO:0007669"/>
    <property type="project" value="UniProtKB-KW"/>
</dbReference>
<dbReference type="GO" id="GO:0005886">
    <property type="term" value="C:plasma membrane"/>
    <property type="evidence" value="ECO:0007669"/>
    <property type="project" value="UniProtKB-SubCell"/>
</dbReference>
<evidence type="ECO:0000256" key="5">
    <source>
        <dbReference type="ARBA" id="ARBA00022519"/>
    </source>
</evidence>
<dbReference type="InterPro" id="IPR017055">
    <property type="entry name" value="Sig_transdc_His_kinase_DctB"/>
</dbReference>
<comment type="subcellular location">
    <subcellularLocation>
        <location evidence="2">Cell inner membrane</location>
        <topology evidence="2">Multi-pass membrane protein</topology>
    </subcellularLocation>
</comment>
<keyword evidence="19" id="KW-1185">Reference proteome</keyword>
<evidence type="ECO:0000313" key="19">
    <source>
        <dbReference type="Proteomes" id="UP000270626"/>
    </source>
</evidence>
<dbReference type="CDD" id="cd00082">
    <property type="entry name" value="HisKA"/>
    <property type="match status" value="1"/>
</dbReference>
<dbReference type="Proteomes" id="UP000270626">
    <property type="component" value="Unassembled WGS sequence"/>
</dbReference>
<keyword evidence="10 18" id="KW-0418">Kinase</keyword>
<dbReference type="InterPro" id="IPR003594">
    <property type="entry name" value="HATPase_dom"/>
</dbReference>
<evidence type="ECO:0000256" key="10">
    <source>
        <dbReference type="ARBA" id="ARBA00022777"/>
    </source>
</evidence>
<keyword evidence="9" id="KW-0547">Nucleotide-binding</keyword>
<protein>
    <recommendedName>
        <fullName evidence="15">C4-dicarboxylate transport sensor protein DctB</fullName>
        <ecNumber evidence="3">2.7.13.3</ecNumber>
    </recommendedName>
</protein>
<dbReference type="EC" id="2.7.13.3" evidence="3"/>
<dbReference type="Pfam" id="PF02518">
    <property type="entry name" value="HATPase_c"/>
    <property type="match status" value="1"/>
</dbReference>
<evidence type="ECO:0000256" key="7">
    <source>
        <dbReference type="ARBA" id="ARBA00022679"/>
    </source>
</evidence>
<reference evidence="18 19" key="1">
    <citation type="submission" date="2018-10" db="EMBL/GenBank/DDBJ databases">
        <title>Genomic Encyclopedia of Type Strains, Phase IV (KMG-IV): sequencing the most valuable type-strain genomes for metagenomic binning, comparative biology and taxonomic classification.</title>
        <authorList>
            <person name="Goeker M."/>
        </authorList>
    </citation>
    <scope>NUCLEOTIDE SEQUENCE [LARGE SCALE GENOMIC DNA]</scope>
    <source>
        <strain evidence="18 19">DSM 23841</strain>
    </source>
</reference>
<dbReference type="SUPFAM" id="SSF55874">
    <property type="entry name" value="ATPase domain of HSP90 chaperone/DNA topoisomerase II/histidine kinase"/>
    <property type="match status" value="1"/>
</dbReference>
<accession>A0A495VP27</accession>
<dbReference type="GO" id="GO:0000155">
    <property type="term" value="F:phosphorelay sensor kinase activity"/>
    <property type="evidence" value="ECO:0007669"/>
    <property type="project" value="InterPro"/>
</dbReference>
<dbReference type="InterPro" id="IPR005467">
    <property type="entry name" value="His_kinase_dom"/>
</dbReference>
<evidence type="ECO:0000256" key="11">
    <source>
        <dbReference type="ARBA" id="ARBA00022840"/>
    </source>
</evidence>
<feature type="transmembrane region" description="Helical" evidence="16">
    <location>
        <begin position="315"/>
        <end position="337"/>
    </location>
</feature>
<dbReference type="InterPro" id="IPR004358">
    <property type="entry name" value="Sig_transdc_His_kin-like_C"/>
</dbReference>
<dbReference type="InterPro" id="IPR029151">
    <property type="entry name" value="Sensor-like_sf"/>
</dbReference>
<feature type="domain" description="Histidine kinase" evidence="17">
    <location>
        <begin position="401"/>
        <end position="614"/>
    </location>
</feature>
<evidence type="ECO:0000256" key="8">
    <source>
        <dbReference type="ARBA" id="ARBA00022692"/>
    </source>
</evidence>
<keyword evidence="8 16" id="KW-0812">Transmembrane</keyword>
<dbReference type="PRINTS" id="PR00344">
    <property type="entry name" value="BCTRLSENSOR"/>
</dbReference>
<gene>
    <name evidence="18" type="ORF">DFR40_2298</name>
</gene>
<dbReference type="Gene3D" id="3.30.450.20">
    <property type="entry name" value="PAS domain"/>
    <property type="match status" value="2"/>
</dbReference>
<keyword evidence="13" id="KW-0902">Two-component regulatory system</keyword>
<dbReference type="SUPFAM" id="SSF47384">
    <property type="entry name" value="Homodimeric domain of signal transducing histidine kinase"/>
    <property type="match status" value="1"/>
</dbReference>
<dbReference type="Gene3D" id="3.30.565.10">
    <property type="entry name" value="Histidine kinase-like ATPase, C-terminal domain"/>
    <property type="match status" value="1"/>
</dbReference>
<dbReference type="Pfam" id="PF00512">
    <property type="entry name" value="HisKA"/>
    <property type="match status" value="1"/>
</dbReference>
<dbReference type="SMART" id="SM00387">
    <property type="entry name" value="HATPase_c"/>
    <property type="match status" value="1"/>
</dbReference>
<dbReference type="OrthoDB" id="9772100at2"/>
<evidence type="ECO:0000256" key="6">
    <source>
        <dbReference type="ARBA" id="ARBA00022553"/>
    </source>
</evidence>
<evidence type="ECO:0000256" key="2">
    <source>
        <dbReference type="ARBA" id="ARBA00004429"/>
    </source>
</evidence>
<comment type="catalytic activity">
    <reaction evidence="1">
        <text>ATP + protein L-histidine = ADP + protein N-phospho-L-histidine.</text>
        <dbReference type="EC" id="2.7.13.3"/>
    </reaction>
</comment>
<evidence type="ECO:0000259" key="17">
    <source>
        <dbReference type="PROSITE" id="PS50109"/>
    </source>
</evidence>
<evidence type="ECO:0000256" key="14">
    <source>
        <dbReference type="ARBA" id="ARBA00023136"/>
    </source>
</evidence>
<dbReference type="PANTHER" id="PTHR43065">
    <property type="entry name" value="SENSOR HISTIDINE KINASE"/>
    <property type="match status" value="1"/>
</dbReference>
<evidence type="ECO:0000256" key="15">
    <source>
        <dbReference type="ARBA" id="ARBA00073143"/>
    </source>
</evidence>
<dbReference type="SMART" id="SM00388">
    <property type="entry name" value="HisKA"/>
    <property type="match status" value="1"/>
</dbReference>
<feature type="transmembrane region" description="Helical" evidence="16">
    <location>
        <begin position="29"/>
        <end position="51"/>
    </location>
</feature>
<keyword evidence="7" id="KW-0808">Transferase</keyword>
<dbReference type="PROSITE" id="PS50109">
    <property type="entry name" value="HIS_KIN"/>
    <property type="match status" value="1"/>
</dbReference>
<dbReference type="InterPro" id="IPR033479">
    <property type="entry name" value="dCache_1"/>
</dbReference>
<evidence type="ECO:0000313" key="18">
    <source>
        <dbReference type="EMBL" id="RKT51086.1"/>
    </source>
</evidence>
<dbReference type="PIRSF" id="PIRSF036431">
    <property type="entry name" value="STHK_DctB"/>
    <property type="match status" value="1"/>
</dbReference>
<dbReference type="Gene3D" id="1.10.287.130">
    <property type="match status" value="1"/>
</dbReference>
<keyword evidence="12 16" id="KW-1133">Transmembrane helix</keyword>
<evidence type="ECO:0000256" key="4">
    <source>
        <dbReference type="ARBA" id="ARBA00022475"/>
    </source>
</evidence>
<keyword evidence="5" id="KW-0997">Cell inner membrane</keyword>
<sequence>MSGPSLSLPATGKTGYDAAMPASSLPARAWLLTTAAAGACLLVGLLAYHLLLGSYLTHERLLASQRLDAFALSLEATLNRHESLPGLLALEPSLAALLRDPGNAQRIAAANAYLEAAQQGAAVAATYLIDADGLTLAASNWRQPRSFVGHNYAFRPYFTDAVAHGLGRFYGVGVTTGEPGYFLAAPVRDGGRVLGVVVLKVGLEAMEQAMAGAGDTLLLADADGIVFLSSERRLRYRTLAPLPAAVSARLESTRQYGNQTILPLADRALVLDATRPQRLALADDAAREVLPLSRPVGNLGWRVVQLGRPDEARSAAFSGAMAIALAAAFALGVAAHLRHRRRRREELRRIHGELEQRIAERTADLTAKVAELQRTEAILHETRDAAVQAGKLAVLGQLSAGISHELNQPLAALQTFADNASALLARGRHEEVGENLQMIGELIGRTGRIVRQLKTFARKEAATPQPVAVAAAIEHALLLVEPRRRDSGARIELSQDEPGLCVVAEAGRLEQVLVNLMLNGLDAMHGQPAPSLEIAVARAGDCIRLSVRDHGPGIADEVRNHLFEPFYTTKPAGAGLGLGLAISLAIVDSYGGTLRTENAADGGAVFVLTLPAAGDDHAAPDA</sequence>
<dbReference type="PANTHER" id="PTHR43065:SF46">
    <property type="entry name" value="C4-DICARBOXYLATE TRANSPORT SENSOR PROTEIN DCTB"/>
    <property type="match status" value="1"/>
</dbReference>
<evidence type="ECO:0000256" key="12">
    <source>
        <dbReference type="ARBA" id="ARBA00022989"/>
    </source>
</evidence>
<dbReference type="AlphaFoldDB" id="A0A495VP27"/>
<evidence type="ECO:0000256" key="13">
    <source>
        <dbReference type="ARBA" id="ARBA00023012"/>
    </source>
</evidence>
<dbReference type="EMBL" id="RBXP01000016">
    <property type="protein sequence ID" value="RKT51086.1"/>
    <property type="molecule type" value="Genomic_DNA"/>
</dbReference>
<dbReference type="SUPFAM" id="SSF103190">
    <property type="entry name" value="Sensory domain-like"/>
    <property type="match status" value="1"/>
</dbReference>
<dbReference type="InterPro" id="IPR036890">
    <property type="entry name" value="HATPase_C_sf"/>
</dbReference>
<evidence type="ECO:0000256" key="9">
    <source>
        <dbReference type="ARBA" id="ARBA00022741"/>
    </source>
</evidence>
<keyword evidence="14 16" id="KW-0472">Membrane</keyword>
<keyword evidence="11" id="KW-0067">ATP-binding</keyword>
<keyword evidence="4" id="KW-1003">Cell membrane</keyword>
<proteinExistence type="predicted"/>
<dbReference type="InterPro" id="IPR036097">
    <property type="entry name" value="HisK_dim/P_sf"/>
</dbReference>
<organism evidence="18 19">
    <name type="scientific">Azonexus fungiphilus</name>
    <dbReference type="NCBI Taxonomy" id="146940"/>
    <lineage>
        <taxon>Bacteria</taxon>
        <taxon>Pseudomonadati</taxon>
        <taxon>Pseudomonadota</taxon>
        <taxon>Betaproteobacteria</taxon>
        <taxon>Rhodocyclales</taxon>
        <taxon>Azonexaceae</taxon>
        <taxon>Azonexus</taxon>
    </lineage>
</organism>
<keyword evidence="6" id="KW-0597">Phosphoprotein</keyword>
<dbReference type="Pfam" id="PF02743">
    <property type="entry name" value="dCache_1"/>
    <property type="match status" value="1"/>
</dbReference>
<dbReference type="InterPro" id="IPR003661">
    <property type="entry name" value="HisK_dim/P_dom"/>
</dbReference>
<evidence type="ECO:0000256" key="1">
    <source>
        <dbReference type="ARBA" id="ARBA00000085"/>
    </source>
</evidence>
<comment type="caution">
    <text evidence="18">The sequence shown here is derived from an EMBL/GenBank/DDBJ whole genome shotgun (WGS) entry which is preliminary data.</text>
</comment>
<name>A0A495VP27_9RHOO</name>
<dbReference type="FunFam" id="1.10.287.130:FF:000049">
    <property type="entry name" value="C4-dicarboxylate transport sensor protein DctB"/>
    <property type="match status" value="1"/>
</dbReference>